<name>A0ABW2FIZ6_9BACL</name>
<keyword evidence="6 7" id="KW-0472">Membrane</keyword>
<keyword evidence="2 7" id="KW-0813">Transport</keyword>
<evidence type="ECO:0000256" key="3">
    <source>
        <dbReference type="ARBA" id="ARBA00022475"/>
    </source>
</evidence>
<evidence type="ECO:0000256" key="7">
    <source>
        <dbReference type="RuleBase" id="RU363032"/>
    </source>
</evidence>
<feature type="transmembrane region" description="Helical" evidence="7">
    <location>
        <begin position="31"/>
        <end position="58"/>
    </location>
</feature>
<dbReference type="Proteomes" id="UP001596378">
    <property type="component" value="Unassembled WGS sequence"/>
</dbReference>
<dbReference type="PROSITE" id="PS50928">
    <property type="entry name" value="ABC_TM1"/>
    <property type="match status" value="1"/>
</dbReference>
<evidence type="ECO:0000256" key="5">
    <source>
        <dbReference type="ARBA" id="ARBA00022989"/>
    </source>
</evidence>
<evidence type="ECO:0000256" key="4">
    <source>
        <dbReference type="ARBA" id="ARBA00022692"/>
    </source>
</evidence>
<dbReference type="RefSeq" id="WP_378044786.1">
    <property type="nucleotide sequence ID" value="NZ_JBHMDN010000006.1"/>
</dbReference>
<dbReference type="Pfam" id="PF00528">
    <property type="entry name" value="BPD_transp_1"/>
    <property type="match status" value="1"/>
</dbReference>
<evidence type="ECO:0000256" key="6">
    <source>
        <dbReference type="ARBA" id="ARBA00023136"/>
    </source>
</evidence>
<keyword evidence="5 7" id="KW-1133">Transmembrane helix</keyword>
<feature type="transmembrane region" description="Helical" evidence="7">
    <location>
        <begin position="181"/>
        <end position="205"/>
    </location>
</feature>
<proteinExistence type="inferred from homology"/>
<dbReference type="Gene3D" id="1.10.3720.10">
    <property type="entry name" value="MetI-like"/>
    <property type="match status" value="1"/>
</dbReference>
<evidence type="ECO:0000259" key="8">
    <source>
        <dbReference type="PROSITE" id="PS50928"/>
    </source>
</evidence>
<feature type="transmembrane region" description="Helical" evidence="7">
    <location>
        <begin position="226"/>
        <end position="250"/>
    </location>
</feature>
<accession>A0ABW2FIZ6</accession>
<dbReference type="CDD" id="cd06261">
    <property type="entry name" value="TM_PBP2"/>
    <property type="match status" value="1"/>
</dbReference>
<dbReference type="PANTHER" id="PTHR43227">
    <property type="entry name" value="BLL4140 PROTEIN"/>
    <property type="match status" value="1"/>
</dbReference>
<evidence type="ECO:0000256" key="2">
    <source>
        <dbReference type="ARBA" id="ARBA00022448"/>
    </source>
</evidence>
<dbReference type="PANTHER" id="PTHR43227:SF11">
    <property type="entry name" value="BLL4140 PROTEIN"/>
    <property type="match status" value="1"/>
</dbReference>
<keyword evidence="4 7" id="KW-0812">Transmembrane</keyword>
<comment type="caution">
    <text evidence="9">The sequence shown here is derived from an EMBL/GenBank/DDBJ whole genome shotgun (WGS) entry which is preliminary data.</text>
</comment>
<protein>
    <submittedName>
        <fullName evidence="9">ABC transporter permease</fullName>
    </submittedName>
</protein>
<dbReference type="InterPro" id="IPR035906">
    <property type="entry name" value="MetI-like_sf"/>
</dbReference>
<dbReference type="InterPro" id="IPR050809">
    <property type="entry name" value="UgpAE/MalFG_permease"/>
</dbReference>
<keyword evidence="3" id="KW-1003">Cell membrane</keyword>
<dbReference type="SUPFAM" id="SSF161098">
    <property type="entry name" value="MetI-like"/>
    <property type="match status" value="1"/>
</dbReference>
<gene>
    <name evidence="9" type="ORF">ACFQMJ_23405</name>
</gene>
<reference evidence="10" key="1">
    <citation type="journal article" date="2019" name="Int. J. Syst. Evol. Microbiol.">
        <title>The Global Catalogue of Microorganisms (GCM) 10K type strain sequencing project: providing services to taxonomists for standard genome sequencing and annotation.</title>
        <authorList>
            <consortium name="The Broad Institute Genomics Platform"/>
            <consortium name="The Broad Institute Genome Sequencing Center for Infectious Disease"/>
            <person name="Wu L."/>
            <person name="Ma J."/>
        </authorList>
    </citation>
    <scope>NUCLEOTIDE SEQUENCE [LARGE SCALE GENOMIC DNA]</scope>
    <source>
        <strain evidence="10">KCTC 12907</strain>
    </source>
</reference>
<dbReference type="InterPro" id="IPR000515">
    <property type="entry name" value="MetI-like"/>
</dbReference>
<feature type="transmembrane region" description="Helical" evidence="7">
    <location>
        <begin position="95"/>
        <end position="116"/>
    </location>
</feature>
<comment type="similarity">
    <text evidence="7">Belongs to the binding-protein-dependent transport system permease family.</text>
</comment>
<feature type="transmembrane region" description="Helical" evidence="7">
    <location>
        <begin position="137"/>
        <end position="161"/>
    </location>
</feature>
<dbReference type="EMBL" id="JBHTAI010000016">
    <property type="protein sequence ID" value="MFC7151497.1"/>
    <property type="molecule type" value="Genomic_DNA"/>
</dbReference>
<evidence type="ECO:0000256" key="1">
    <source>
        <dbReference type="ARBA" id="ARBA00004651"/>
    </source>
</evidence>
<comment type="subcellular location">
    <subcellularLocation>
        <location evidence="1 7">Cell membrane</location>
        <topology evidence="1 7">Multi-pass membrane protein</topology>
    </subcellularLocation>
</comment>
<organism evidence="9 10">
    <name type="scientific">Cohnella cellulosilytica</name>
    <dbReference type="NCBI Taxonomy" id="986710"/>
    <lineage>
        <taxon>Bacteria</taxon>
        <taxon>Bacillati</taxon>
        <taxon>Bacillota</taxon>
        <taxon>Bacilli</taxon>
        <taxon>Bacillales</taxon>
        <taxon>Paenibacillaceae</taxon>
        <taxon>Cohnella</taxon>
    </lineage>
</organism>
<feature type="transmembrane region" description="Helical" evidence="7">
    <location>
        <begin position="284"/>
        <end position="308"/>
    </location>
</feature>
<evidence type="ECO:0000313" key="10">
    <source>
        <dbReference type="Proteomes" id="UP001596378"/>
    </source>
</evidence>
<evidence type="ECO:0000313" key="9">
    <source>
        <dbReference type="EMBL" id="MFC7151497.1"/>
    </source>
</evidence>
<sequence>MRARQAVTVEASALHRPSERQVWRSIKKSRFFYAMFAIPLLYFIVFHYVPMFGIIIAFKDYTVFKGIWGSEWVGLEYFRDFLSDSYFYKLIRNTLMIGLYQILFAFPAPIILALLLNELRGQLFKRFVQTVSYLPHFLSTVVVCGILVNFLSFDGIVNQFLHFLGMKPIHFLMIPDWFRTIYVSSEIWQGVGWGSIIYLAALTNIDPQLYEAARMDGANRWKQIRHVTLPGIAPTIIIMLLFSIGAIMSVSFEKVLLLSNGANFETSDIIATYVYRRGLVSSDFSYATAVGLFNSVIALVFLSIGNAISKKVSETSLW</sequence>
<keyword evidence="10" id="KW-1185">Reference proteome</keyword>
<feature type="domain" description="ABC transmembrane type-1" evidence="8">
    <location>
        <begin position="91"/>
        <end position="305"/>
    </location>
</feature>